<name>C3J7K9_POREA</name>
<comment type="caution">
    <text evidence="1">The sequence shown here is derived from an EMBL/GenBank/DDBJ whole genome shotgun (WGS) entry which is preliminary data.</text>
</comment>
<protein>
    <recommendedName>
        <fullName evidence="3">Lipoprotein</fullName>
    </recommendedName>
</protein>
<dbReference type="GeneID" id="93366234"/>
<dbReference type="AlphaFoldDB" id="C3J7K9"/>
<accession>C3J7K9</accession>
<dbReference type="Gene3D" id="2.40.128.510">
    <property type="entry name" value="Protein of unknown function DUF4738"/>
    <property type="match status" value="1"/>
</dbReference>
<dbReference type="RefSeq" id="WP_004331960.1">
    <property type="nucleotide sequence ID" value="NZ_ACNN01000001.1"/>
</dbReference>
<dbReference type="PROSITE" id="PS51257">
    <property type="entry name" value="PROKAR_LIPOPROTEIN"/>
    <property type="match status" value="1"/>
</dbReference>
<dbReference type="Proteomes" id="UP000004295">
    <property type="component" value="Unassembled WGS sequence"/>
</dbReference>
<evidence type="ECO:0000313" key="1">
    <source>
        <dbReference type="EMBL" id="EEN83829.1"/>
    </source>
</evidence>
<proteinExistence type="predicted"/>
<evidence type="ECO:0008006" key="3">
    <source>
        <dbReference type="Google" id="ProtNLM"/>
    </source>
</evidence>
<reference evidence="1 2" key="1">
    <citation type="submission" date="2009-04" db="EMBL/GenBank/DDBJ databases">
        <authorList>
            <person name="Sebastian Y."/>
            <person name="Madupu R."/>
            <person name="Durkin A.S."/>
            <person name="Torralba M."/>
            <person name="Methe B."/>
            <person name="Sutton G.G."/>
            <person name="Strausberg R.L."/>
            <person name="Nelson K.E."/>
        </authorList>
    </citation>
    <scope>NUCLEOTIDE SEQUENCE [LARGE SCALE GENOMIC DNA]</scope>
    <source>
        <strain evidence="2">ATCC 35406 / BCRC 14492 / JCM 8526 / NCTC 13058 / HG 370</strain>
    </source>
</reference>
<keyword evidence="2" id="KW-1185">Reference proteome</keyword>
<evidence type="ECO:0000313" key="2">
    <source>
        <dbReference type="Proteomes" id="UP000004295"/>
    </source>
</evidence>
<organism evidence="1 2">
    <name type="scientific">Porphyromonas endodontalis (strain ATCC 35406 / DSM 24491 / JCM 8526 / CCUG 16442 / BCRC 14492 / NCTC 13058 / HG 370)</name>
    <name type="common">Bacteroides endodontalis</name>
    <dbReference type="NCBI Taxonomy" id="553175"/>
    <lineage>
        <taxon>Bacteria</taxon>
        <taxon>Pseudomonadati</taxon>
        <taxon>Bacteroidota</taxon>
        <taxon>Bacteroidia</taxon>
        <taxon>Bacteroidales</taxon>
        <taxon>Porphyromonadaceae</taxon>
        <taxon>Porphyromonas</taxon>
    </lineage>
</organism>
<dbReference type="eggNOG" id="ENOG50341R8">
    <property type="taxonomic scope" value="Bacteria"/>
</dbReference>
<gene>
    <name evidence="1" type="ORF">POREN0001_1606</name>
</gene>
<dbReference type="EMBL" id="ACNN01000001">
    <property type="protein sequence ID" value="EEN83829.1"/>
    <property type="molecule type" value="Genomic_DNA"/>
</dbReference>
<sequence>MKTLIGMRTLTLLLLSVLSAGLIIGCKKRSKKTADEEANKVTTECHYKNLKTVVDSTYSDWHIIIQEADTDVKIEGYDEFDKKVLVTISKNGEVLFDKGEFTKTSLHSSLDNHFQLSGAYLEQITNTTVYLSLGAFIPETDEGVYFILAFSKDGHFKKYLHPLAMDESDFIVDFYIMYTHENLQNPVDKASLQQIAKAYGTPKFIEQLEKEGPLSIYPPEVISHYDLDVQIESESTENYDDSHLSCKALFYPHDSDKLIGSMNIEVKGHNGIYYDRIDRISR</sequence>